<organism evidence="10 11">
    <name type="scientific">Leminorella grimontii</name>
    <dbReference type="NCBI Taxonomy" id="82981"/>
    <lineage>
        <taxon>Bacteria</taxon>
        <taxon>Pseudomonadati</taxon>
        <taxon>Pseudomonadota</taxon>
        <taxon>Gammaproteobacteria</taxon>
        <taxon>Enterobacterales</taxon>
        <taxon>Budviciaceae</taxon>
        <taxon>Leminorella</taxon>
    </lineage>
</organism>
<dbReference type="InterPro" id="IPR050326">
    <property type="entry name" value="NAD_dep_DNA_ligaseB"/>
</dbReference>
<dbReference type="InterPro" id="IPR010994">
    <property type="entry name" value="RuvA_2-like"/>
</dbReference>
<evidence type="ECO:0000256" key="6">
    <source>
        <dbReference type="ARBA" id="ARBA00034005"/>
    </source>
</evidence>
<evidence type="ECO:0000256" key="3">
    <source>
        <dbReference type="ARBA" id="ARBA00022763"/>
    </source>
</evidence>
<dbReference type="SMART" id="SM00532">
    <property type="entry name" value="LIGANc"/>
    <property type="match status" value="1"/>
</dbReference>
<reference evidence="10" key="1">
    <citation type="submission" date="2022-06" db="EMBL/GenBank/DDBJ databases">
        <title>Draft genome sequences of Leminorella grimontii str. JCM5902.</title>
        <authorList>
            <person name="Wakabayashi Y."/>
            <person name="Kojima K."/>
        </authorList>
    </citation>
    <scope>NUCLEOTIDE SEQUENCE</scope>
    <source>
        <strain evidence="10">JCM 5902</strain>
    </source>
</reference>
<dbReference type="PANTHER" id="PTHR47810">
    <property type="entry name" value="DNA LIGASE"/>
    <property type="match status" value="1"/>
</dbReference>
<keyword evidence="11" id="KW-1185">Reference proteome</keyword>
<evidence type="ECO:0000313" key="11">
    <source>
        <dbReference type="Proteomes" id="UP001058124"/>
    </source>
</evidence>
<sequence length="571" mass="63820">MLLIIRLVLAGLLVFLLNHAALAKENGGCPPWSAKRATKEMDALTSALNRWDSAYRQNGVSLIEDEVYDQLAAQRERWRACFPEIESKRRNSLPPPRAYPVVHPVVHTGLNKLEDERAVKMWIAKRQDLWLQPKIDGVAATLTYQNGRLVSAVSRGDGERGEDWTARARELPGVPQRINTSLPLVVVQGELFWRLGSHVQKQDGGQNARAKVAGAMMSKTASSQAAQRVAFWVWEWPNGPESMSERLAGLAAMGFTFGSGPEDTRRISSFDDAADLRKYWFEHPQPFASDGVVIRQGERPPGDGWAARSPIWAAAWKYPPPQQTAEVTAISFNVGRTGRTSAVAHLRPVTLGDKRVKRVALGTLSRWRALDVRPGDVVALTLAGQGIPHVNRVVWRTEERGEVSAPDPSRYHRLSCWRIEEEECREQYVSRLVWLSGKQGLGLSGLSEKSWQRLVDGGKAPDLASWLSLTREEIESLPGYGPRAANRLYEQIARAKKQDAALWLRGLGMTFVSRSHIRETGWERLAARDELAWRQEAGLSESGAHRAFEFVHHPELLAVIARLKDEGIEGF</sequence>
<comment type="function">
    <text evidence="7">Catalyzes the formation of phosphodiester linkages between 5'-phosphoryl and 3'-hydroxyl groups in double-stranded DNA using NAD as a coenzyme and as the energy source for the reaction.</text>
</comment>
<dbReference type="Pfam" id="PF03120">
    <property type="entry name" value="OB_DNA_ligase"/>
    <property type="match status" value="1"/>
</dbReference>
<dbReference type="NCBIfam" id="NF005987">
    <property type="entry name" value="PRK08097.1"/>
    <property type="match status" value="1"/>
</dbReference>
<dbReference type="InterPro" id="IPR001679">
    <property type="entry name" value="DNA_ligase"/>
</dbReference>
<evidence type="ECO:0000256" key="2">
    <source>
        <dbReference type="ARBA" id="ARBA00022705"/>
    </source>
</evidence>
<feature type="active site" description="N6-AMP-lysine intermediate" evidence="7">
    <location>
        <position position="134"/>
    </location>
</feature>
<name>A0AAV5N0Z1_9GAMM</name>
<dbReference type="PIRSF" id="PIRSF001604">
    <property type="entry name" value="LigA"/>
    <property type="match status" value="1"/>
</dbReference>
<evidence type="ECO:0000259" key="9">
    <source>
        <dbReference type="SMART" id="SM00532"/>
    </source>
</evidence>
<keyword evidence="2 7" id="KW-0235">DNA replication</keyword>
<dbReference type="GO" id="GO:0003911">
    <property type="term" value="F:DNA ligase (NAD+) activity"/>
    <property type="evidence" value="ECO:0007669"/>
    <property type="project" value="UniProtKB-UniRule"/>
</dbReference>
<evidence type="ECO:0000256" key="1">
    <source>
        <dbReference type="ARBA" id="ARBA00022598"/>
    </source>
</evidence>
<keyword evidence="3 7" id="KW-0227">DNA damage</keyword>
<feature type="signal peptide" evidence="8">
    <location>
        <begin position="1"/>
        <end position="23"/>
    </location>
</feature>
<gene>
    <name evidence="7 10" type="primary">ligB</name>
    <name evidence="10" type="ORF">SOASR030_19030</name>
</gene>
<dbReference type="GO" id="GO:0006260">
    <property type="term" value="P:DNA replication"/>
    <property type="evidence" value="ECO:0007669"/>
    <property type="project" value="UniProtKB-KW"/>
</dbReference>
<accession>A0AAV5N0Z1</accession>
<keyword evidence="8" id="KW-0732">Signal</keyword>
<dbReference type="GO" id="GO:0006281">
    <property type="term" value="P:DNA repair"/>
    <property type="evidence" value="ECO:0007669"/>
    <property type="project" value="UniProtKB-KW"/>
</dbReference>
<dbReference type="Proteomes" id="UP001058124">
    <property type="component" value="Unassembled WGS sequence"/>
</dbReference>
<evidence type="ECO:0000256" key="5">
    <source>
        <dbReference type="ARBA" id="ARBA00023204"/>
    </source>
</evidence>
<dbReference type="InterPro" id="IPR018239">
    <property type="entry name" value="DNA_ligase_AS"/>
</dbReference>
<dbReference type="SUPFAM" id="SSF56091">
    <property type="entry name" value="DNA ligase/mRNA capping enzyme, catalytic domain"/>
    <property type="match status" value="1"/>
</dbReference>
<dbReference type="AlphaFoldDB" id="A0AAV5N0Z1"/>
<evidence type="ECO:0000256" key="7">
    <source>
        <dbReference type="HAMAP-Rule" id="MF_01587"/>
    </source>
</evidence>
<evidence type="ECO:0000256" key="8">
    <source>
        <dbReference type="SAM" id="SignalP"/>
    </source>
</evidence>
<dbReference type="Gene3D" id="1.10.150.20">
    <property type="entry name" value="5' to 3' exonuclease, C-terminal subdomain"/>
    <property type="match status" value="1"/>
</dbReference>
<protein>
    <recommendedName>
        <fullName evidence="7">DNA ligase B</fullName>
        <ecNumber evidence="7">6.5.1.2</ecNumber>
    </recommendedName>
    <alternativeName>
        <fullName evidence="7">Polydeoxyribonucleotide synthase [NAD(+)] B</fullName>
    </alternativeName>
</protein>
<feature type="chain" id="PRO_5043663557" description="DNA ligase B" evidence="8">
    <location>
        <begin position="24"/>
        <end position="571"/>
    </location>
</feature>
<dbReference type="InterPro" id="IPR004150">
    <property type="entry name" value="NAD_DNA_ligase_OB"/>
</dbReference>
<dbReference type="Gene3D" id="1.10.287.610">
    <property type="entry name" value="Helix hairpin bin"/>
    <property type="match status" value="1"/>
</dbReference>
<dbReference type="InterPro" id="IPR012340">
    <property type="entry name" value="NA-bd_OB-fold"/>
</dbReference>
<evidence type="ECO:0000256" key="4">
    <source>
        <dbReference type="ARBA" id="ARBA00023027"/>
    </source>
</evidence>
<dbReference type="Pfam" id="PF01653">
    <property type="entry name" value="DNA_ligase_aden"/>
    <property type="match status" value="1"/>
</dbReference>
<comment type="caution">
    <text evidence="10">The sequence shown here is derived from an EMBL/GenBank/DDBJ whole genome shotgun (WGS) entry which is preliminary data.</text>
</comment>
<dbReference type="Gene3D" id="2.40.50.140">
    <property type="entry name" value="Nucleic acid-binding proteins"/>
    <property type="match status" value="1"/>
</dbReference>
<comment type="catalytic activity">
    <reaction evidence="6 7">
        <text>NAD(+) + (deoxyribonucleotide)n-3'-hydroxyl + 5'-phospho-(deoxyribonucleotide)m = (deoxyribonucleotide)n+m + AMP + beta-nicotinamide D-nucleotide.</text>
        <dbReference type="EC" id="6.5.1.2"/>
    </reaction>
</comment>
<dbReference type="InterPro" id="IPR013840">
    <property type="entry name" value="DNAligase_N"/>
</dbReference>
<dbReference type="PROSITE" id="PS01055">
    <property type="entry name" value="DNA_LIGASE_N1"/>
    <property type="match status" value="1"/>
</dbReference>
<dbReference type="EMBL" id="BRLH01000003">
    <property type="protein sequence ID" value="GKX55791.1"/>
    <property type="molecule type" value="Genomic_DNA"/>
</dbReference>
<feature type="domain" description="NAD-dependent DNA ligase N-terminal" evidence="9">
    <location>
        <begin position="36"/>
        <end position="440"/>
    </location>
</feature>
<dbReference type="InterPro" id="IPR020923">
    <property type="entry name" value="DNA_ligase_B"/>
</dbReference>
<dbReference type="SUPFAM" id="SSF50249">
    <property type="entry name" value="Nucleic acid-binding proteins"/>
    <property type="match status" value="1"/>
</dbReference>
<keyword evidence="5 7" id="KW-0234">DNA repair</keyword>
<keyword evidence="1 7" id="KW-0436">Ligase</keyword>
<dbReference type="EC" id="6.5.1.2" evidence="7"/>
<dbReference type="RefSeq" id="WP_051155594.1">
    <property type="nucleotide sequence ID" value="NZ_BRLH01000003.1"/>
</dbReference>
<dbReference type="SUPFAM" id="SSF47781">
    <property type="entry name" value="RuvA domain 2-like"/>
    <property type="match status" value="1"/>
</dbReference>
<keyword evidence="4 7" id="KW-0520">NAD</keyword>
<dbReference type="PANTHER" id="PTHR47810:SF1">
    <property type="entry name" value="DNA LIGASE B"/>
    <property type="match status" value="1"/>
</dbReference>
<evidence type="ECO:0000313" key="10">
    <source>
        <dbReference type="EMBL" id="GKX55791.1"/>
    </source>
</evidence>
<dbReference type="HAMAP" id="MF_01587">
    <property type="entry name" value="DNA_ligase_B"/>
    <property type="match status" value="1"/>
</dbReference>
<dbReference type="Gene3D" id="3.30.470.30">
    <property type="entry name" value="DNA ligase/mRNA capping enzyme"/>
    <property type="match status" value="1"/>
</dbReference>
<proteinExistence type="inferred from homology"/>
<dbReference type="InterPro" id="IPR013839">
    <property type="entry name" value="DNAligase_adenylation"/>
</dbReference>
<comment type="similarity">
    <text evidence="7">Belongs to the NAD-dependent DNA ligase family. LigB subfamily.</text>
</comment>